<evidence type="ECO:0000313" key="7">
    <source>
        <dbReference type="Proteomes" id="UP000037460"/>
    </source>
</evidence>
<sequence>MNSDGTSDPYVELSAFGVVGSESLGEVHRKSQMRSKTVDPVWDEVLEFETTDLRRTLEQPLRLQVVNHHRLRKGDDLGTANLDLRVLASYCPEALPHSVAHVPHTVVAGETLYEGWYASFERVPLHWPGGGGQGVITCLVQMLPEGLGAQLGGHRALDAARKQLDKAQRPLRRVEFHSAADNTLPEVAQAWRVQHRDGAIARSNLETLRAVAAVLKEYPSYWCRVHYETAVAKRGPARLADALARQGRRQIDLERDAEMLMDYLAEQRALSIVESLVDLGVDVAQLYATYKGQGDDAPPWLRLVIDLTEESGAFIIDGAQGGAPHSTELAPAVWLAMALGAASGVHTVALPRIGLERVPPPLGAVRSLRHLDLSGNALASLPDELRALAALRYADLSRNRLAVVPACVWAWPRLSALSLAHNSLEALPEATIASAAVLAELDLSFNLLGALPEAFGALHALVTLDASHNNLTAVPSPLLDLEARSLTSLHLGKNAVPAPVLLLEGRVRGGCYVAVEFCVAARPSVSLNGDTSKYLACFGGVCRLVAMLTDGAIPVLPNPSAADTVAPASGEAAAAVTDEGGRGRYPRLGAFEVVLRTRGGLYLPLYSKLATRAFPSVEALARTLLKALGQPPEEVVLLHDTQHLHRAASAGALPPLRRLMAVAGADLHARDAAGATPLHAACSRGQLGAAELLLRARASGHAPDAHGLTPLLVAAAGGHAACVELLLRVGARTGAVDATRASALHLAVTAGSLSCVELLLAAGAEPGPIDAIGRTPAALAERLPEPLGSQLRQLFERAQVIDRLALDAATRAAERTQRASLVVVHSHQVLADGTAGARGSGGVGADTFL</sequence>
<dbReference type="InterPro" id="IPR036770">
    <property type="entry name" value="Ankyrin_rpt-contain_sf"/>
</dbReference>
<evidence type="ECO:0000256" key="2">
    <source>
        <dbReference type="ARBA" id="ARBA00022737"/>
    </source>
</evidence>
<comment type="caution">
    <text evidence="6">The sequence shown here is derived from an EMBL/GenBank/DDBJ whole genome shotgun (WGS) entry which is preliminary data.</text>
</comment>
<evidence type="ECO:0000256" key="3">
    <source>
        <dbReference type="ARBA" id="ARBA00023043"/>
    </source>
</evidence>
<dbReference type="Gene3D" id="3.80.10.10">
    <property type="entry name" value="Ribonuclease Inhibitor"/>
    <property type="match status" value="1"/>
</dbReference>
<protein>
    <submittedName>
        <fullName evidence="6">Achain structural determinant protein</fullName>
    </submittedName>
</protein>
<dbReference type="InterPro" id="IPR001611">
    <property type="entry name" value="Leu-rich_rpt"/>
</dbReference>
<accession>A0A0M0JZE7</accession>
<dbReference type="SMART" id="SM00248">
    <property type="entry name" value="ANK"/>
    <property type="match status" value="4"/>
</dbReference>
<dbReference type="Pfam" id="PF12796">
    <property type="entry name" value="Ank_2"/>
    <property type="match status" value="1"/>
</dbReference>
<dbReference type="PROSITE" id="PS50004">
    <property type="entry name" value="C2"/>
    <property type="match status" value="1"/>
</dbReference>
<proteinExistence type="predicted"/>
<dbReference type="Proteomes" id="UP000037460">
    <property type="component" value="Unassembled WGS sequence"/>
</dbReference>
<name>A0A0M0JZE7_9EUKA</name>
<dbReference type="Pfam" id="PF13855">
    <property type="entry name" value="LRR_8"/>
    <property type="match status" value="1"/>
</dbReference>
<evidence type="ECO:0000259" key="5">
    <source>
        <dbReference type="PROSITE" id="PS50004"/>
    </source>
</evidence>
<dbReference type="Pfam" id="PF00560">
    <property type="entry name" value="LRR_1"/>
    <property type="match status" value="1"/>
</dbReference>
<dbReference type="CDD" id="cd00030">
    <property type="entry name" value="C2"/>
    <property type="match status" value="1"/>
</dbReference>
<dbReference type="Gene3D" id="1.25.40.20">
    <property type="entry name" value="Ankyrin repeat-containing domain"/>
    <property type="match status" value="1"/>
</dbReference>
<evidence type="ECO:0000256" key="4">
    <source>
        <dbReference type="PROSITE-ProRule" id="PRU00023"/>
    </source>
</evidence>
<dbReference type="InterPro" id="IPR035892">
    <property type="entry name" value="C2_domain_sf"/>
</dbReference>
<dbReference type="PROSITE" id="PS51450">
    <property type="entry name" value="LRR"/>
    <property type="match status" value="1"/>
</dbReference>
<dbReference type="InterPro" id="IPR032675">
    <property type="entry name" value="LRR_dom_sf"/>
</dbReference>
<dbReference type="Pfam" id="PF00168">
    <property type="entry name" value="C2"/>
    <property type="match status" value="1"/>
</dbReference>
<gene>
    <name evidence="6" type="ORF">Ctob_015326</name>
</gene>
<dbReference type="Pfam" id="PF00023">
    <property type="entry name" value="Ank"/>
    <property type="match status" value="1"/>
</dbReference>
<evidence type="ECO:0000313" key="6">
    <source>
        <dbReference type="EMBL" id="KOO32011.1"/>
    </source>
</evidence>
<feature type="repeat" description="ANK" evidence="4">
    <location>
        <begin position="673"/>
        <end position="705"/>
    </location>
</feature>
<keyword evidence="3 4" id="KW-0040">ANK repeat</keyword>
<feature type="domain" description="C2" evidence="5">
    <location>
        <begin position="1"/>
        <end position="97"/>
    </location>
</feature>
<dbReference type="SMART" id="SM00239">
    <property type="entry name" value="C2"/>
    <property type="match status" value="1"/>
</dbReference>
<keyword evidence="1" id="KW-0433">Leucine-rich repeat</keyword>
<dbReference type="Gene3D" id="2.60.40.150">
    <property type="entry name" value="C2 domain"/>
    <property type="match status" value="1"/>
</dbReference>
<feature type="repeat" description="ANK" evidence="4">
    <location>
        <begin position="739"/>
        <end position="771"/>
    </location>
</feature>
<organism evidence="6 7">
    <name type="scientific">Chrysochromulina tobinii</name>
    <dbReference type="NCBI Taxonomy" id="1460289"/>
    <lineage>
        <taxon>Eukaryota</taxon>
        <taxon>Haptista</taxon>
        <taxon>Haptophyta</taxon>
        <taxon>Prymnesiophyceae</taxon>
        <taxon>Prymnesiales</taxon>
        <taxon>Chrysochromulinaceae</taxon>
        <taxon>Chrysochromulina</taxon>
    </lineage>
</organism>
<dbReference type="InterPro" id="IPR000008">
    <property type="entry name" value="C2_dom"/>
</dbReference>
<dbReference type="AlphaFoldDB" id="A0A0M0JZE7"/>
<evidence type="ECO:0000256" key="1">
    <source>
        <dbReference type="ARBA" id="ARBA00022614"/>
    </source>
</evidence>
<dbReference type="PROSITE" id="PS50297">
    <property type="entry name" value="ANK_REP_REGION"/>
    <property type="match status" value="3"/>
</dbReference>
<keyword evidence="7" id="KW-1185">Reference proteome</keyword>
<dbReference type="InterPro" id="IPR002110">
    <property type="entry name" value="Ankyrin_rpt"/>
</dbReference>
<reference evidence="7" key="1">
    <citation type="journal article" date="2015" name="PLoS Genet.">
        <title>Genome Sequence and Transcriptome Analyses of Chrysochromulina tobin: Metabolic Tools for Enhanced Algal Fitness in the Prominent Order Prymnesiales (Haptophyceae).</title>
        <authorList>
            <person name="Hovde B.T."/>
            <person name="Deodato C.R."/>
            <person name="Hunsperger H.M."/>
            <person name="Ryken S.A."/>
            <person name="Yost W."/>
            <person name="Jha R.K."/>
            <person name="Patterson J."/>
            <person name="Monnat R.J. Jr."/>
            <person name="Barlow S.B."/>
            <person name="Starkenburg S.R."/>
            <person name="Cattolico R.A."/>
        </authorList>
    </citation>
    <scope>NUCLEOTIDE SEQUENCE</scope>
    <source>
        <strain evidence="7">CCMP291</strain>
    </source>
</reference>
<feature type="repeat" description="ANK" evidence="4">
    <location>
        <begin position="706"/>
        <end position="738"/>
    </location>
</feature>
<dbReference type="PANTHER" id="PTHR24171">
    <property type="entry name" value="ANKYRIN REPEAT DOMAIN-CONTAINING PROTEIN 39-RELATED"/>
    <property type="match status" value="1"/>
</dbReference>
<keyword evidence="2" id="KW-0677">Repeat</keyword>
<dbReference type="InterPro" id="IPR003591">
    <property type="entry name" value="Leu-rich_rpt_typical-subtyp"/>
</dbReference>
<dbReference type="SUPFAM" id="SSF49562">
    <property type="entry name" value="C2 domain (Calcium/lipid-binding domain, CaLB)"/>
    <property type="match status" value="1"/>
</dbReference>
<dbReference type="SUPFAM" id="SSF48403">
    <property type="entry name" value="Ankyrin repeat"/>
    <property type="match status" value="1"/>
</dbReference>
<dbReference type="SMART" id="SM00369">
    <property type="entry name" value="LRR_TYP"/>
    <property type="match status" value="5"/>
</dbReference>
<dbReference type="SUPFAM" id="SSF52058">
    <property type="entry name" value="L domain-like"/>
    <property type="match status" value="1"/>
</dbReference>
<dbReference type="EMBL" id="JWZX01001869">
    <property type="protein sequence ID" value="KOO32011.1"/>
    <property type="molecule type" value="Genomic_DNA"/>
</dbReference>
<dbReference type="PROSITE" id="PS50088">
    <property type="entry name" value="ANK_REPEAT"/>
    <property type="match status" value="3"/>
</dbReference>
<dbReference type="OrthoDB" id="1728874at2759"/>